<dbReference type="Proteomes" id="UP001465976">
    <property type="component" value="Unassembled WGS sequence"/>
</dbReference>
<comment type="caution">
    <text evidence="3">The sequence shown here is derived from an EMBL/GenBank/DDBJ whole genome shotgun (WGS) entry which is preliminary data.</text>
</comment>
<feature type="region of interest" description="Disordered" evidence="1">
    <location>
        <begin position="58"/>
        <end position="103"/>
    </location>
</feature>
<feature type="region of interest" description="Disordered" evidence="1">
    <location>
        <begin position="121"/>
        <end position="145"/>
    </location>
</feature>
<dbReference type="EMBL" id="JBAHYK010001530">
    <property type="protein sequence ID" value="KAL0567669.1"/>
    <property type="molecule type" value="Genomic_DNA"/>
</dbReference>
<evidence type="ECO:0000313" key="3">
    <source>
        <dbReference type="EMBL" id="KAL0567669.1"/>
    </source>
</evidence>
<feature type="compositionally biased region" description="Polar residues" evidence="1">
    <location>
        <begin position="82"/>
        <end position="93"/>
    </location>
</feature>
<keyword evidence="2" id="KW-1133">Transmembrane helix</keyword>
<name>A0ABR3EXK8_9AGAR</name>
<accession>A0ABR3EXK8</accession>
<keyword evidence="2" id="KW-0812">Transmembrane</keyword>
<feature type="transmembrane region" description="Helical" evidence="2">
    <location>
        <begin position="15"/>
        <end position="35"/>
    </location>
</feature>
<gene>
    <name evidence="3" type="ORF">V5O48_014324</name>
</gene>
<evidence type="ECO:0000256" key="1">
    <source>
        <dbReference type="SAM" id="MobiDB-lite"/>
    </source>
</evidence>
<feature type="non-terminal residue" evidence="3">
    <location>
        <position position="1"/>
    </location>
</feature>
<evidence type="ECO:0000313" key="4">
    <source>
        <dbReference type="Proteomes" id="UP001465976"/>
    </source>
</evidence>
<organism evidence="3 4">
    <name type="scientific">Marasmius crinis-equi</name>
    <dbReference type="NCBI Taxonomy" id="585013"/>
    <lineage>
        <taxon>Eukaryota</taxon>
        <taxon>Fungi</taxon>
        <taxon>Dikarya</taxon>
        <taxon>Basidiomycota</taxon>
        <taxon>Agaricomycotina</taxon>
        <taxon>Agaricomycetes</taxon>
        <taxon>Agaricomycetidae</taxon>
        <taxon>Agaricales</taxon>
        <taxon>Marasmiineae</taxon>
        <taxon>Marasmiaceae</taxon>
        <taxon>Marasmius</taxon>
    </lineage>
</organism>
<keyword evidence="2" id="KW-0472">Membrane</keyword>
<reference evidence="3 4" key="1">
    <citation type="submission" date="2024-02" db="EMBL/GenBank/DDBJ databases">
        <title>A draft genome for the cacao thread blight pathogen Marasmius crinis-equi.</title>
        <authorList>
            <person name="Cohen S.P."/>
            <person name="Baruah I.K."/>
            <person name="Amoako-Attah I."/>
            <person name="Bukari Y."/>
            <person name="Meinhardt L.W."/>
            <person name="Bailey B.A."/>
        </authorList>
    </citation>
    <scope>NUCLEOTIDE SEQUENCE [LARGE SCALE GENOMIC DNA]</scope>
    <source>
        <strain evidence="3 4">GH-76</strain>
    </source>
</reference>
<protein>
    <submittedName>
        <fullName evidence="3">Uncharacterized protein</fullName>
    </submittedName>
</protein>
<keyword evidence="4" id="KW-1185">Reference proteome</keyword>
<proteinExistence type="predicted"/>
<evidence type="ECO:0000256" key="2">
    <source>
        <dbReference type="SAM" id="Phobius"/>
    </source>
</evidence>
<sequence length="145" mass="15730">NHNSDDKSKDDTAKIVGGVVGGVALLCIVLAIFFYRRLRYQRKLNQFHKEHMLLHQQPPPSMSSTLGYPVHNARINSPPPGTVQSPTSPSTIRPGSHAPLGFDEAMQKSYHFPSVGSSPSSYSVPLPHEPVLRAQHGPGMGTSPV</sequence>